<comment type="caution">
    <text evidence="1">The sequence shown here is derived from an EMBL/GenBank/DDBJ whole genome shotgun (WGS) entry which is preliminary data.</text>
</comment>
<dbReference type="EMBL" id="JAGMWN010000004">
    <property type="protein sequence ID" value="MBP5857327.1"/>
    <property type="molecule type" value="Genomic_DNA"/>
</dbReference>
<gene>
    <name evidence="1" type="ORF">KAJ83_09930</name>
</gene>
<evidence type="ECO:0000313" key="2">
    <source>
        <dbReference type="Proteomes" id="UP000672602"/>
    </source>
</evidence>
<protein>
    <submittedName>
        <fullName evidence="1">Uncharacterized protein</fullName>
    </submittedName>
</protein>
<organism evidence="1 2">
    <name type="scientific">Marivibrio halodurans</name>
    <dbReference type="NCBI Taxonomy" id="2039722"/>
    <lineage>
        <taxon>Bacteria</taxon>
        <taxon>Pseudomonadati</taxon>
        <taxon>Pseudomonadota</taxon>
        <taxon>Alphaproteobacteria</taxon>
        <taxon>Rhodospirillales</taxon>
        <taxon>Rhodospirillaceae</taxon>
        <taxon>Marivibrio</taxon>
    </lineage>
</organism>
<name>A0A8J7RZ19_9PROT</name>
<evidence type="ECO:0000313" key="1">
    <source>
        <dbReference type="EMBL" id="MBP5857327.1"/>
    </source>
</evidence>
<dbReference type="RefSeq" id="WP_210681914.1">
    <property type="nucleotide sequence ID" value="NZ_JAGMWN010000004.1"/>
</dbReference>
<keyword evidence="2" id="KW-1185">Reference proteome</keyword>
<dbReference type="AlphaFoldDB" id="A0A8J7RZ19"/>
<dbReference type="Proteomes" id="UP000672602">
    <property type="component" value="Unassembled WGS sequence"/>
</dbReference>
<reference evidence="1" key="1">
    <citation type="submission" date="2021-04" db="EMBL/GenBank/DDBJ databases">
        <authorList>
            <person name="Zhang D.-C."/>
        </authorList>
    </citation>
    <scope>NUCLEOTIDE SEQUENCE</scope>
    <source>
        <strain evidence="1">CGMCC 1.15697</strain>
    </source>
</reference>
<accession>A0A8J7RZ19</accession>
<proteinExistence type="predicted"/>
<sequence>MNKIASSAFKDVFGSGIESKEFWGEDTVKGYRILNKIRNTVLHSATLIVSVDEEIKLNLNKSSDIQYAFEILDFIIKTISERADDIT</sequence>